<dbReference type="HOGENOM" id="CLU_1257038_0_0_1"/>
<dbReference type="CTD" id="182485"/>
<dbReference type="PaxDb" id="6239-C10A4.4"/>
<keyword evidence="1 2" id="KW-0812">Transmembrane</keyword>
<keyword evidence="1" id="KW-1133">Transmembrane helix</keyword>
<dbReference type="FunCoup" id="Q17890">
    <property type="interactions" value="823"/>
</dbReference>
<dbReference type="InParanoid" id="Q17890"/>
<dbReference type="PIR" id="T15481">
    <property type="entry name" value="T15481"/>
</dbReference>
<feature type="transmembrane region" description="Helical" evidence="1">
    <location>
        <begin position="57"/>
        <end position="76"/>
    </location>
</feature>
<dbReference type="AlphaFoldDB" id="Q17890"/>
<reference evidence="2 3" key="1">
    <citation type="journal article" date="1998" name="Science">
        <title>Genome sequence of the nematode C. elegans: a platform for investigating biology.</title>
        <authorList>
            <consortium name="The C. elegans sequencing consortium"/>
            <person name="Sulson J.E."/>
            <person name="Waterston R."/>
        </authorList>
    </citation>
    <scope>NUCLEOTIDE SEQUENCE [LARGE SCALE GENOMIC DNA]</scope>
    <source>
        <strain evidence="2 3">Bristol N2</strain>
    </source>
</reference>
<dbReference type="UCSC" id="C10A4.4">
    <property type="organism name" value="c. elegans"/>
</dbReference>
<sequence length="192" mass="22068">MATPVTYFLFCLSYISTGVKFPETGPNELLLFDSVLAAMIFYICVHLTILGHVGKMIILTFIRVFCFFWLGTSIFIMPEWYSFNGHAFDFVICWFLLAIHITCTAGCITMIFKFFISEQVFESYDWRTIKELFFHKRTRIEPPEYEEAISSTAQPPSYEEAIATNPPAVQIAYANAYFNRSAAEAEDAETLF</sequence>
<feature type="transmembrane region" description="Helical" evidence="1">
    <location>
        <begin position="88"/>
        <end position="112"/>
    </location>
</feature>
<dbReference type="OrthoDB" id="5872420at2759"/>
<accession>Q17890</accession>
<keyword evidence="1" id="KW-0472">Membrane</keyword>
<dbReference type="Proteomes" id="UP000001940">
    <property type="component" value="Chromosome X"/>
</dbReference>
<name>Q17890_CAEEL</name>
<dbReference type="KEGG" id="cel:CELE_C10A4.4"/>
<dbReference type="EMBL" id="BX284606">
    <property type="protein sequence ID" value="CCD62396.1"/>
    <property type="molecule type" value="Genomic_DNA"/>
</dbReference>
<dbReference type="Bgee" id="WBGene00015665">
    <property type="expression patterns" value="Expressed in adult organism and 2 other cell types or tissues"/>
</dbReference>
<keyword evidence="3" id="KW-1185">Reference proteome</keyword>
<organism evidence="2 3">
    <name type="scientific">Caenorhabditis elegans</name>
    <dbReference type="NCBI Taxonomy" id="6239"/>
    <lineage>
        <taxon>Eukaryota</taxon>
        <taxon>Metazoa</taxon>
        <taxon>Ecdysozoa</taxon>
        <taxon>Nematoda</taxon>
        <taxon>Chromadorea</taxon>
        <taxon>Rhabditida</taxon>
        <taxon>Rhabditina</taxon>
        <taxon>Rhabditomorpha</taxon>
        <taxon>Rhabditoidea</taxon>
        <taxon>Rhabditidae</taxon>
        <taxon>Peloderinae</taxon>
        <taxon>Caenorhabditis</taxon>
    </lineage>
</organism>
<dbReference type="OMA" id="FITHEPR"/>
<evidence type="ECO:0000256" key="1">
    <source>
        <dbReference type="SAM" id="Phobius"/>
    </source>
</evidence>
<feature type="transmembrane region" description="Helical" evidence="1">
    <location>
        <begin position="29"/>
        <end position="50"/>
    </location>
</feature>
<dbReference type="eggNOG" id="ENOG502TI08">
    <property type="taxonomic scope" value="Eukaryota"/>
</dbReference>
<evidence type="ECO:0000313" key="2">
    <source>
        <dbReference type="EMBL" id="CCD62396.1"/>
    </source>
</evidence>
<protein>
    <submittedName>
        <fullName evidence="2">Transmembrane protein</fullName>
    </submittedName>
</protein>
<gene>
    <name evidence="2 4" type="ORF">C10A4.4</name>
    <name evidence="2" type="ORF">CELE_C10A4.4</name>
</gene>
<evidence type="ECO:0000313" key="4">
    <source>
        <dbReference type="WormBase" id="C10A4.4"/>
    </source>
</evidence>
<evidence type="ECO:0000313" key="3">
    <source>
        <dbReference type="Proteomes" id="UP000001940"/>
    </source>
</evidence>
<dbReference type="AGR" id="WB:WBGene00015665"/>
<proteinExistence type="predicted"/>
<dbReference type="GeneID" id="182485"/>
<dbReference type="RefSeq" id="NP_509251.1">
    <property type="nucleotide sequence ID" value="NM_076850.4"/>
</dbReference>
<dbReference type="WormBase" id="C10A4.4">
    <property type="protein sequence ID" value="CE02472"/>
    <property type="gene ID" value="WBGene00015665"/>
</dbReference>